<evidence type="ECO:0000256" key="1">
    <source>
        <dbReference type="SAM" id="Phobius"/>
    </source>
</evidence>
<gene>
    <name evidence="2" type="ORF">H4O21_16190</name>
</gene>
<name>A0A839IRN7_9GAMM</name>
<comment type="caution">
    <text evidence="2">The sequence shown here is derived from an EMBL/GenBank/DDBJ whole genome shotgun (WGS) entry which is preliminary data.</text>
</comment>
<protein>
    <submittedName>
        <fullName evidence="2">Uncharacterized protein</fullName>
    </submittedName>
</protein>
<proteinExistence type="predicted"/>
<keyword evidence="1" id="KW-0812">Transmembrane</keyword>
<evidence type="ECO:0000313" key="2">
    <source>
        <dbReference type="EMBL" id="MBB1488143.1"/>
    </source>
</evidence>
<feature type="transmembrane region" description="Helical" evidence="1">
    <location>
        <begin position="30"/>
        <end position="50"/>
    </location>
</feature>
<keyword evidence="1" id="KW-0472">Membrane</keyword>
<dbReference type="AlphaFoldDB" id="A0A839IRN7"/>
<dbReference type="Proteomes" id="UP000565262">
    <property type="component" value="Unassembled WGS sequence"/>
</dbReference>
<accession>A0A839IRN7</accession>
<keyword evidence="1" id="KW-1133">Transmembrane helix</keyword>
<organism evidence="2 3">
    <name type="scientific">Oceanospirillum sediminis</name>
    <dbReference type="NCBI Taxonomy" id="2760088"/>
    <lineage>
        <taxon>Bacteria</taxon>
        <taxon>Pseudomonadati</taxon>
        <taxon>Pseudomonadota</taxon>
        <taxon>Gammaproteobacteria</taxon>
        <taxon>Oceanospirillales</taxon>
        <taxon>Oceanospirillaceae</taxon>
        <taxon>Oceanospirillum</taxon>
    </lineage>
</organism>
<evidence type="ECO:0000313" key="3">
    <source>
        <dbReference type="Proteomes" id="UP000565262"/>
    </source>
</evidence>
<keyword evidence="3" id="KW-1185">Reference proteome</keyword>
<sequence length="56" mass="6138">MMIVGVFAGSALWWLLPSGGVHLVRHRLKPSIYTGISRIAGMALIGFALWQLMSLL</sequence>
<reference evidence="2 3" key="1">
    <citation type="submission" date="2020-08" db="EMBL/GenBank/DDBJ databases">
        <title>Oceanospirillum sp. nov. isolated from marine sediment.</title>
        <authorList>
            <person name="Ji X."/>
        </authorList>
    </citation>
    <scope>NUCLEOTIDE SEQUENCE [LARGE SCALE GENOMIC DNA]</scope>
    <source>
        <strain evidence="2 3">D5</strain>
    </source>
</reference>
<dbReference type="EMBL" id="JACJFM010000024">
    <property type="protein sequence ID" value="MBB1488143.1"/>
    <property type="molecule type" value="Genomic_DNA"/>
</dbReference>